<accession>A0A7Y7IE00</accession>
<dbReference type="Pfam" id="PF00389">
    <property type="entry name" value="2-Hacid_dh"/>
    <property type="match status" value="1"/>
</dbReference>
<dbReference type="InterPro" id="IPR006139">
    <property type="entry name" value="D-isomer_2_OHA_DH_cat_dom"/>
</dbReference>
<dbReference type="GO" id="GO:0016618">
    <property type="term" value="F:hydroxypyruvate reductase [NAD(P)H] activity"/>
    <property type="evidence" value="ECO:0007669"/>
    <property type="project" value="TreeGrafter"/>
</dbReference>
<dbReference type="Gene3D" id="3.40.50.720">
    <property type="entry name" value="NAD(P)-binding Rossmann-like Domain"/>
    <property type="match status" value="2"/>
</dbReference>
<sequence length="355" mass="37152">MRSTDGYVVGLTRDGAYPDGSTIFGDVGLERLDQAGITWRLMPEVPHGPVNAEALAGLDAVLSFGHMPFNAELVRQAPRLKHVARFGAGYDGIDPQGLAAEGVIVTTTPVEVRKPLALSGLTLILAAAHRLVENHRVTANGLWESGRGGHRGQGIDGRTVGIIGFGSVGTQLAEYLRHLGVAVITTDRNSSRAADHGIAGFPLLELASRSDFVVVTAALTGETRGMVDADFFAAMKRSAHFVNIARGALVDQAALTRALVDGTIAGAALDVFDPEPPSKDDPLFALDNVILSPHALCWTADFTRDVSASVIASVIQASHGNVPDAALSRGLVNASTWRGASLQPADAQPADAQHA</sequence>
<gene>
    <name evidence="6" type="ORF">G6034_02295</name>
</gene>
<evidence type="ECO:0000256" key="2">
    <source>
        <dbReference type="ARBA" id="ARBA00023002"/>
    </source>
</evidence>
<dbReference type="InterPro" id="IPR006140">
    <property type="entry name" value="D-isomer_DH_NAD-bd"/>
</dbReference>
<dbReference type="SUPFAM" id="SSF52283">
    <property type="entry name" value="Formate/glycerate dehydrogenase catalytic domain-like"/>
    <property type="match status" value="1"/>
</dbReference>
<dbReference type="RefSeq" id="WP_176633481.1">
    <property type="nucleotide sequence ID" value="NZ_JAAMFM010000002.1"/>
</dbReference>
<keyword evidence="7" id="KW-1185">Reference proteome</keyword>
<dbReference type="GO" id="GO:0005829">
    <property type="term" value="C:cytosol"/>
    <property type="evidence" value="ECO:0007669"/>
    <property type="project" value="TreeGrafter"/>
</dbReference>
<dbReference type="GO" id="GO:0030267">
    <property type="term" value="F:glyoxylate reductase (NADPH) activity"/>
    <property type="evidence" value="ECO:0007669"/>
    <property type="project" value="TreeGrafter"/>
</dbReference>
<protein>
    <submittedName>
        <fullName evidence="6">Glyoxylate reductase</fullName>
    </submittedName>
</protein>
<dbReference type="Proteomes" id="UP000543556">
    <property type="component" value="Unassembled WGS sequence"/>
</dbReference>
<name>A0A7Y7IE00_9MICC</name>
<dbReference type="InterPro" id="IPR036291">
    <property type="entry name" value="NAD(P)-bd_dom_sf"/>
</dbReference>
<comment type="caution">
    <text evidence="6">The sequence shown here is derived from an EMBL/GenBank/DDBJ whole genome shotgun (WGS) entry which is preliminary data.</text>
</comment>
<dbReference type="AlphaFoldDB" id="A0A7Y7IE00"/>
<organism evidence="6 7">
    <name type="scientific">Arthrobacter wenxiniae</name>
    <dbReference type="NCBI Taxonomy" id="2713570"/>
    <lineage>
        <taxon>Bacteria</taxon>
        <taxon>Bacillati</taxon>
        <taxon>Actinomycetota</taxon>
        <taxon>Actinomycetes</taxon>
        <taxon>Micrococcales</taxon>
        <taxon>Micrococcaceae</taxon>
        <taxon>Arthrobacter</taxon>
    </lineage>
</organism>
<dbReference type="GO" id="GO:0051287">
    <property type="term" value="F:NAD binding"/>
    <property type="evidence" value="ECO:0007669"/>
    <property type="project" value="InterPro"/>
</dbReference>
<evidence type="ECO:0000256" key="4">
    <source>
        <dbReference type="RuleBase" id="RU003719"/>
    </source>
</evidence>
<evidence type="ECO:0000313" key="7">
    <source>
        <dbReference type="Proteomes" id="UP000543556"/>
    </source>
</evidence>
<dbReference type="SUPFAM" id="SSF51735">
    <property type="entry name" value="NAD(P)-binding Rossmann-fold domains"/>
    <property type="match status" value="1"/>
</dbReference>
<evidence type="ECO:0000256" key="3">
    <source>
        <dbReference type="ARBA" id="ARBA00023027"/>
    </source>
</evidence>
<proteinExistence type="inferred from homology"/>
<evidence type="ECO:0000259" key="5">
    <source>
        <dbReference type="SMART" id="SM00997"/>
    </source>
</evidence>
<dbReference type="InterPro" id="IPR015878">
    <property type="entry name" value="Ado_hCys_hydrolase_NAD-bd"/>
</dbReference>
<dbReference type="PROSITE" id="PS00065">
    <property type="entry name" value="D_2_HYDROXYACID_DH_1"/>
    <property type="match status" value="1"/>
</dbReference>
<dbReference type="EMBL" id="JAAMFM010000002">
    <property type="protein sequence ID" value="NVM93754.1"/>
    <property type="molecule type" value="Genomic_DNA"/>
</dbReference>
<keyword evidence="3" id="KW-0520">NAD</keyword>
<reference evidence="6 7" key="1">
    <citation type="submission" date="2020-02" db="EMBL/GenBank/DDBJ databases">
        <title>Genome sequence of strain AETb3-4.</title>
        <authorList>
            <person name="Gao J."/>
            <person name="Zhang X."/>
        </authorList>
    </citation>
    <scope>NUCLEOTIDE SEQUENCE [LARGE SCALE GENOMIC DNA]</scope>
    <source>
        <strain evidence="6 7">AETb3-4</strain>
    </source>
</reference>
<keyword evidence="2 4" id="KW-0560">Oxidoreductase</keyword>
<dbReference type="PANTHER" id="PTHR10996:SF178">
    <property type="entry name" value="2-HYDROXYACID DEHYDROGENASE YGL185C-RELATED"/>
    <property type="match status" value="1"/>
</dbReference>
<dbReference type="PANTHER" id="PTHR10996">
    <property type="entry name" value="2-HYDROXYACID DEHYDROGENASE-RELATED"/>
    <property type="match status" value="1"/>
</dbReference>
<dbReference type="InterPro" id="IPR050223">
    <property type="entry name" value="D-isomer_2-hydroxyacid_DH"/>
</dbReference>
<feature type="domain" description="S-adenosyl-L-homocysteine hydrolase NAD binding" evidence="5">
    <location>
        <begin position="134"/>
        <end position="271"/>
    </location>
</feature>
<evidence type="ECO:0000256" key="1">
    <source>
        <dbReference type="ARBA" id="ARBA00005854"/>
    </source>
</evidence>
<evidence type="ECO:0000313" key="6">
    <source>
        <dbReference type="EMBL" id="NVM93754.1"/>
    </source>
</evidence>
<dbReference type="Pfam" id="PF02826">
    <property type="entry name" value="2-Hacid_dh_C"/>
    <property type="match status" value="1"/>
</dbReference>
<comment type="similarity">
    <text evidence="1 4">Belongs to the D-isomer specific 2-hydroxyacid dehydrogenase family.</text>
</comment>
<dbReference type="SMART" id="SM00997">
    <property type="entry name" value="AdoHcyase_NAD"/>
    <property type="match status" value="1"/>
</dbReference>
<dbReference type="InterPro" id="IPR029752">
    <property type="entry name" value="D-isomer_DH_CS1"/>
</dbReference>